<keyword evidence="6" id="KW-0906">Nuclear pore complex</keyword>
<evidence type="ECO:0000259" key="9">
    <source>
        <dbReference type="PROSITE" id="PS50196"/>
    </source>
</evidence>
<dbReference type="EMBL" id="BJWK01000010">
    <property type="protein sequence ID" value="GEM10125.1"/>
    <property type="molecule type" value="Genomic_DNA"/>
</dbReference>
<feature type="region of interest" description="Disordered" evidence="8">
    <location>
        <begin position="206"/>
        <end position="603"/>
    </location>
</feature>
<dbReference type="SUPFAM" id="SSF50729">
    <property type="entry name" value="PH domain-like"/>
    <property type="match status" value="1"/>
</dbReference>
<evidence type="ECO:0000256" key="4">
    <source>
        <dbReference type="ARBA" id="ARBA00022927"/>
    </source>
</evidence>
<keyword evidence="4" id="KW-0653">Protein transport</keyword>
<feature type="domain" description="RanBD1" evidence="9">
    <location>
        <begin position="704"/>
        <end position="816"/>
    </location>
</feature>
<dbReference type="GO" id="GO:0015031">
    <property type="term" value="P:protein transport"/>
    <property type="evidence" value="ECO:0007669"/>
    <property type="project" value="UniProtKB-KW"/>
</dbReference>
<proteinExistence type="predicted"/>
<feature type="compositionally biased region" description="Low complexity" evidence="8">
    <location>
        <begin position="100"/>
        <end position="142"/>
    </location>
</feature>
<gene>
    <name evidence="10" type="ORF">Rt10032_c10g4142</name>
</gene>
<evidence type="ECO:0000256" key="5">
    <source>
        <dbReference type="ARBA" id="ARBA00023010"/>
    </source>
</evidence>
<dbReference type="Proteomes" id="UP000321518">
    <property type="component" value="Unassembled WGS sequence"/>
</dbReference>
<feature type="compositionally biased region" description="Basic and acidic residues" evidence="8">
    <location>
        <begin position="1"/>
        <end position="10"/>
    </location>
</feature>
<evidence type="ECO:0000256" key="7">
    <source>
        <dbReference type="ARBA" id="ARBA00023242"/>
    </source>
</evidence>
<feature type="compositionally biased region" description="Low complexity" evidence="8">
    <location>
        <begin position="55"/>
        <end position="74"/>
    </location>
</feature>
<keyword evidence="2" id="KW-0813">Transport</keyword>
<protein>
    <submittedName>
        <fullName evidence="10">RanBP1 domain containing protein</fullName>
    </submittedName>
</protein>
<dbReference type="InterPro" id="IPR000156">
    <property type="entry name" value="Ran_bind_dom"/>
</dbReference>
<feature type="compositionally biased region" description="Basic and acidic residues" evidence="8">
    <location>
        <begin position="206"/>
        <end position="225"/>
    </location>
</feature>
<feature type="compositionally biased region" description="Polar residues" evidence="8">
    <location>
        <begin position="545"/>
        <end position="554"/>
    </location>
</feature>
<keyword evidence="3" id="KW-0509">mRNA transport</keyword>
<dbReference type="Pfam" id="PF00638">
    <property type="entry name" value="Ran_BP1"/>
    <property type="match status" value="1"/>
</dbReference>
<sequence>MAKREAEKQLTQDNVDDDDRQEEAGSGEFRKATDQALSGRKIRGLPKRRGGGAPGAAPAVAPAGAAPKPSPFGGVASPNPFVALSGSAPVSTASTPFDFGASAAQPASNGAAPSFSFGSTTSTFSAPASSSSTPSFGASATSSFTFGAQSKPAAPAPAQSDKVKYYTSLRALNVSLLDALSSRIENDPFIDLSADGVLDKLKQRYEEHRSRVDKEHGLEREDKMAVEPSSSSSTAAVPPPASFEIPEIFRNPPKPVPIADLTDTSGASDAALPSPAPQKPTVAADDIPDIFKNPPKPVPIADLSEEPAENKNAPPAPPAVFAFAGSAVKSTPTSSPTSTPPAGFVFKPDSAPKVEKSSFTFPAAGSSSSSTPSTSAPSTSAAPAAKSSSRDELKPPSAPKLAPAKLTNPPSKPSPLRFGESVSPPTTPEKGATAGEETQKPKTGFSFGAQFGKIAKGEKEGEVKMDGGEKKKESAKGDEEKKEAPKPALSFGSSTSSSSPFSFGSATPASSAPASTAFSFGSAVTPSSSTETPSKPTLTFGGPTPFSTPASTSLFSAKPASSPPIASSFGSSSPPSFGFGAALQPKDKDQPAPFTAGRNTGFAFGANIGSSSSTGFSFGSAAPASEDKNQAAKATTGFSFAATAPASTSTDSTSAPAASSTPFSFTASTAPPAASASTAPSTAGETDSRAQTPGANPFTAPGEGEEGEDVLHSARGKVWRIEGGQAKEMGIANVSIKERQDNGKVRLLARNETNGAVLINFSLYSTLSLKKEKVFVTFLGFGPDAKPVTYRLRFKDVAMVEEFVDAVEEAKKKLPAA</sequence>
<keyword evidence="5" id="KW-0811">Translocation</keyword>
<dbReference type="CDD" id="cd13170">
    <property type="entry name" value="RanBD_NUP50"/>
    <property type="match status" value="1"/>
</dbReference>
<accession>A0A511KJN3</accession>
<feature type="region of interest" description="Disordered" evidence="8">
    <location>
        <begin position="643"/>
        <end position="710"/>
    </location>
</feature>
<dbReference type="InterPro" id="IPR053074">
    <property type="entry name" value="NPC_Nucleoporin"/>
</dbReference>
<dbReference type="PANTHER" id="PTHR38697:SF1">
    <property type="entry name" value="NUCLEAR PORE COMPLEX PROTEIN SIMILAR TO S. CEREVISIAE NUP2 (EUROFUNG)"/>
    <property type="match status" value="1"/>
</dbReference>
<evidence type="ECO:0000256" key="2">
    <source>
        <dbReference type="ARBA" id="ARBA00022448"/>
    </source>
</evidence>
<reference evidence="10 11" key="1">
    <citation type="submission" date="2019-07" db="EMBL/GenBank/DDBJ databases">
        <title>Rhodotorula toruloides NBRC10032 genome sequencing.</title>
        <authorList>
            <person name="Shida Y."/>
            <person name="Takaku H."/>
            <person name="Ogasawara W."/>
            <person name="Mori K."/>
        </authorList>
    </citation>
    <scope>NUCLEOTIDE SEQUENCE [LARGE SCALE GENOMIC DNA]</scope>
    <source>
        <strain evidence="10 11">NBRC10032</strain>
    </source>
</reference>
<evidence type="ECO:0000256" key="1">
    <source>
        <dbReference type="ARBA" id="ARBA00004567"/>
    </source>
</evidence>
<feature type="compositionally biased region" description="Low complexity" evidence="8">
    <location>
        <begin position="357"/>
        <end position="387"/>
    </location>
</feature>
<dbReference type="Gene3D" id="2.30.29.30">
    <property type="entry name" value="Pleckstrin-homology domain (PH domain)/Phosphotyrosine-binding domain (PTB)"/>
    <property type="match status" value="1"/>
</dbReference>
<dbReference type="PROSITE" id="PS50196">
    <property type="entry name" value="RANBD1"/>
    <property type="match status" value="1"/>
</dbReference>
<dbReference type="InterPro" id="IPR015007">
    <property type="entry name" value="NUP2/50/61"/>
</dbReference>
<dbReference type="GO" id="GO:0051028">
    <property type="term" value="P:mRNA transport"/>
    <property type="evidence" value="ECO:0007669"/>
    <property type="project" value="UniProtKB-KW"/>
</dbReference>
<dbReference type="InterPro" id="IPR011993">
    <property type="entry name" value="PH-like_dom_sf"/>
</dbReference>
<feature type="compositionally biased region" description="Basic and acidic residues" evidence="8">
    <location>
        <begin position="455"/>
        <end position="485"/>
    </location>
</feature>
<feature type="compositionally biased region" description="Low complexity" evidence="8">
    <location>
        <begin position="226"/>
        <end position="236"/>
    </location>
</feature>
<feature type="compositionally biased region" description="Basic residues" evidence="8">
    <location>
        <begin position="40"/>
        <end position="50"/>
    </location>
</feature>
<name>A0A511KJN3_RHOTO</name>
<comment type="subcellular location">
    <subcellularLocation>
        <location evidence="1">Nucleus</location>
        <location evidence="1">Nuclear pore complex</location>
    </subcellularLocation>
</comment>
<evidence type="ECO:0000256" key="3">
    <source>
        <dbReference type="ARBA" id="ARBA00022816"/>
    </source>
</evidence>
<feature type="compositionally biased region" description="Low complexity" evidence="8">
    <location>
        <begin position="319"/>
        <end position="341"/>
    </location>
</feature>
<feature type="compositionally biased region" description="Low complexity" evidence="8">
    <location>
        <begin position="555"/>
        <end position="582"/>
    </location>
</feature>
<keyword evidence="7" id="KW-0539">Nucleus</keyword>
<evidence type="ECO:0000256" key="6">
    <source>
        <dbReference type="ARBA" id="ARBA00023132"/>
    </source>
</evidence>
<evidence type="ECO:0000313" key="11">
    <source>
        <dbReference type="Proteomes" id="UP000321518"/>
    </source>
</evidence>
<dbReference type="SMART" id="SM00160">
    <property type="entry name" value="RanBD"/>
    <property type="match status" value="1"/>
</dbReference>
<dbReference type="Pfam" id="PF08911">
    <property type="entry name" value="NUP50"/>
    <property type="match status" value="1"/>
</dbReference>
<comment type="caution">
    <text evidence="10">The sequence shown here is derived from an EMBL/GenBank/DDBJ whole genome shotgun (WGS) entry which is preliminary data.</text>
</comment>
<evidence type="ECO:0000313" key="10">
    <source>
        <dbReference type="EMBL" id="GEM10125.1"/>
    </source>
</evidence>
<dbReference type="AlphaFoldDB" id="A0A511KJN3"/>
<feature type="region of interest" description="Disordered" evidence="8">
    <location>
        <begin position="1"/>
        <end position="142"/>
    </location>
</feature>
<dbReference type="OrthoDB" id="185618at2759"/>
<dbReference type="PANTHER" id="PTHR38697">
    <property type="entry name" value="NUCLEAR PORE COMPLEX PROTEIN SIMILAR TO S. CEREVISIAE NUP2 (EUROFUNG)"/>
    <property type="match status" value="1"/>
</dbReference>
<dbReference type="GO" id="GO:0005643">
    <property type="term" value="C:nuclear pore"/>
    <property type="evidence" value="ECO:0007669"/>
    <property type="project" value="UniProtKB-SubCell"/>
</dbReference>
<organism evidence="10 11">
    <name type="scientific">Rhodotorula toruloides</name>
    <name type="common">Yeast</name>
    <name type="synonym">Rhodosporidium toruloides</name>
    <dbReference type="NCBI Taxonomy" id="5286"/>
    <lineage>
        <taxon>Eukaryota</taxon>
        <taxon>Fungi</taxon>
        <taxon>Dikarya</taxon>
        <taxon>Basidiomycota</taxon>
        <taxon>Pucciniomycotina</taxon>
        <taxon>Microbotryomycetes</taxon>
        <taxon>Sporidiobolales</taxon>
        <taxon>Sporidiobolaceae</taxon>
        <taxon>Rhodotorula</taxon>
    </lineage>
</organism>
<evidence type="ECO:0000256" key="8">
    <source>
        <dbReference type="SAM" id="MobiDB-lite"/>
    </source>
</evidence>
<feature type="compositionally biased region" description="Low complexity" evidence="8">
    <location>
        <begin position="643"/>
        <end position="683"/>
    </location>
</feature>
<feature type="compositionally biased region" description="Low complexity" evidence="8">
    <location>
        <begin position="490"/>
        <end position="539"/>
    </location>
</feature>